<sequence>MLRMHFGAGQPVYHSGTWSWNNETDSLHFEPHTDLEDSKDRYIETNGYRFLRTLNAVEENVFRQEYTQSQPEYEVVVSINDVRDLVLFLMPKEFMRMRFVDFMHKPAVDKLLHALIIYFEYFLRMVEFVLIRRDEVEGSMSQIQSEQTNELKRICSIHLSQYRMLVARNYSVILKGEGDMAEFYHMKQSVHISATLKDRTFHKHFLAVAIQIVWITMHRRAYHVIEMEMNRLFGSEHFIGQHPEYIKFSAAERSLLYGRRNKIVNYRLQRSPLIQELEHVADEDLPILWIGERLYRGNNIRIASIELEYIVPDTQLRMIDVAHGILGNPKRFFNTILELNWPALRKENYSLTNDPYHLIRQPSLRVPNIKSRRDLKLFKNYEHFLKISQIYEPVPRHRLLKWLQRENKLSSSRIDDTPNIYTRCENELASKTIGPNVTQIIHNYFEIVTRFRKEITDDKDKDKESYASLRF</sequence>
<gene>
    <name evidence="2" type="primary">LOC117576496</name>
</gene>
<dbReference type="Proteomes" id="UP000515160">
    <property type="component" value="Chromosome 2R"/>
</dbReference>
<dbReference type="Pfam" id="PF14895">
    <property type="entry name" value="PPPI_inhib"/>
    <property type="match status" value="1"/>
</dbReference>
<dbReference type="OrthoDB" id="6724830at2759"/>
<protein>
    <submittedName>
        <fullName evidence="2">Uncharacterized protein LOC117576496</fullName>
    </submittedName>
</protein>
<proteinExistence type="predicted"/>
<organism evidence="1 2">
    <name type="scientific">Drosophila albomicans</name>
    <name type="common">Fruit fly</name>
    <dbReference type="NCBI Taxonomy" id="7291"/>
    <lineage>
        <taxon>Eukaryota</taxon>
        <taxon>Metazoa</taxon>
        <taxon>Ecdysozoa</taxon>
        <taxon>Arthropoda</taxon>
        <taxon>Hexapoda</taxon>
        <taxon>Insecta</taxon>
        <taxon>Pterygota</taxon>
        <taxon>Neoptera</taxon>
        <taxon>Endopterygota</taxon>
        <taxon>Diptera</taxon>
        <taxon>Brachycera</taxon>
        <taxon>Muscomorpha</taxon>
        <taxon>Ephydroidea</taxon>
        <taxon>Drosophilidae</taxon>
        <taxon>Drosophila</taxon>
    </lineage>
</organism>
<evidence type="ECO:0000313" key="2">
    <source>
        <dbReference type="RefSeq" id="XP_034117166.1"/>
    </source>
</evidence>
<name>A0A6P8XKR2_DROAB</name>
<keyword evidence="1" id="KW-1185">Reference proteome</keyword>
<dbReference type="RefSeq" id="XP_034117166.1">
    <property type="nucleotide sequence ID" value="XM_034261275.2"/>
</dbReference>
<accession>A0A6P8XKR2</accession>
<evidence type="ECO:0000313" key="1">
    <source>
        <dbReference type="Proteomes" id="UP000515160"/>
    </source>
</evidence>
<dbReference type="PANTHER" id="PTHR21055">
    <property type="entry name" value="PROTEIN PHOSPHATASE 1 REGULATORY SUBUNIT 36"/>
    <property type="match status" value="1"/>
</dbReference>
<dbReference type="GeneID" id="117576496"/>
<dbReference type="InterPro" id="IPR026142">
    <property type="entry name" value="Pro_pase_1_reg_su_36"/>
</dbReference>
<dbReference type="GO" id="GO:0019902">
    <property type="term" value="F:phosphatase binding"/>
    <property type="evidence" value="ECO:0007669"/>
    <property type="project" value="InterPro"/>
</dbReference>
<dbReference type="AlphaFoldDB" id="A0A6P8XKR2"/>
<reference evidence="2" key="1">
    <citation type="submission" date="2025-08" db="UniProtKB">
        <authorList>
            <consortium name="RefSeq"/>
        </authorList>
    </citation>
    <scope>IDENTIFICATION</scope>
    <source>
        <strain evidence="2">15112-1751.03</strain>
        <tissue evidence="2">Whole Adult</tissue>
    </source>
</reference>
<dbReference type="PANTHER" id="PTHR21055:SF3">
    <property type="entry name" value="PROTEIN PHOSPHATASE 1 REGULATORY SUBUNIT 36"/>
    <property type="match status" value="1"/>
</dbReference>